<reference evidence="6 7" key="1">
    <citation type="submission" date="2020-02" db="EMBL/GenBank/DDBJ databases">
        <authorList>
            <person name="Ma Q."/>
            <person name="Huang Y."/>
            <person name="Song X."/>
            <person name="Pei D."/>
        </authorList>
    </citation>
    <scope>NUCLEOTIDE SEQUENCE [LARGE SCALE GENOMIC DNA]</scope>
    <source>
        <strain evidence="6">Sxm20200214</strain>
        <tissue evidence="6">Leaf</tissue>
    </source>
</reference>
<evidence type="ECO:0000256" key="2">
    <source>
        <dbReference type="ARBA" id="ARBA00022692"/>
    </source>
</evidence>
<evidence type="ECO:0000256" key="4">
    <source>
        <dbReference type="ARBA" id="ARBA00023136"/>
    </source>
</evidence>
<dbReference type="AlphaFoldDB" id="A0A8X7WL91"/>
<dbReference type="GO" id="GO:0016020">
    <property type="term" value="C:membrane"/>
    <property type="evidence" value="ECO:0007669"/>
    <property type="project" value="InterPro"/>
</dbReference>
<evidence type="ECO:0000313" key="6">
    <source>
        <dbReference type="EMBL" id="KAG2332326.1"/>
    </source>
</evidence>
<evidence type="ECO:0000256" key="3">
    <source>
        <dbReference type="ARBA" id="ARBA00022989"/>
    </source>
</evidence>
<dbReference type="PANTHER" id="PTHR31218">
    <property type="entry name" value="WAT1-RELATED PROTEIN"/>
    <property type="match status" value="1"/>
</dbReference>
<feature type="non-terminal residue" evidence="6">
    <location>
        <position position="1"/>
    </location>
</feature>
<dbReference type="Proteomes" id="UP000886595">
    <property type="component" value="Unassembled WGS sequence"/>
</dbReference>
<dbReference type="EMBL" id="JAAMPC010000001">
    <property type="protein sequence ID" value="KAG2332326.1"/>
    <property type="molecule type" value="Genomic_DNA"/>
</dbReference>
<dbReference type="GO" id="GO:0022857">
    <property type="term" value="F:transmembrane transporter activity"/>
    <property type="evidence" value="ECO:0007669"/>
    <property type="project" value="InterPro"/>
</dbReference>
<dbReference type="InterPro" id="IPR030184">
    <property type="entry name" value="WAT1-related"/>
</dbReference>
<name>A0A8X7WL91_BRACI</name>
<proteinExistence type="predicted"/>
<feature type="transmembrane region" description="Helical" evidence="5">
    <location>
        <begin position="83"/>
        <end position="102"/>
    </location>
</feature>
<dbReference type="InterPro" id="IPR037185">
    <property type="entry name" value="EmrE-like"/>
</dbReference>
<dbReference type="OrthoDB" id="1305970at2759"/>
<evidence type="ECO:0000313" key="7">
    <source>
        <dbReference type="Proteomes" id="UP000886595"/>
    </source>
</evidence>
<keyword evidence="3 5" id="KW-1133">Transmembrane helix</keyword>
<sequence>TKKIGLIYNPLTFVMEHNSSALSIGFDMNLLASAYAGVMSSSIAYNIQGLIMQRKGPVFVTAFNPLVVVIVSIMSFFVLEQGIYLGGLIGVVVMTVGVYAVLWGKRVDDVSEELHREDNTVLGAAKCCSSNYGLSVMPKIEEADEDVDTGKVQAAEKESSLVVVFFL</sequence>
<gene>
    <name evidence="6" type="ORF">Bca52824_003506</name>
</gene>
<organism evidence="6 7">
    <name type="scientific">Brassica carinata</name>
    <name type="common">Ethiopian mustard</name>
    <name type="synonym">Abyssinian cabbage</name>
    <dbReference type="NCBI Taxonomy" id="52824"/>
    <lineage>
        <taxon>Eukaryota</taxon>
        <taxon>Viridiplantae</taxon>
        <taxon>Streptophyta</taxon>
        <taxon>Embryophyta</taxon>
        <taxon>Tracheophyta</taxon>
        <taxon>Spermatophyta</taxon>
        <taxon>Magnoliopsida</taxon>
        <taxon>eudicotyledons</taxon>
        <taxon>Gunneridae</taxon>
        <taxon>Pentapetalae</taxon>
        <taxon>rosids</taxon>
        <taxon>malvids</taxon>
        <taxon>Brassicales</taxon>
        <taxon>Brassicaceae</taxon>
        <taxon>Brassiceae</taxon>
        <taxon>Brassica</taxon>
    </lineage>
</organism>
<protein>
    <recommendedName>
        <fullName evidence="8">WAT1-related protein</fullName>
    </recommendedName>
</protein>
<accession>A0A8X7WL91</accession>
<dbReference type="SUPFAM" id="SSF103481">
    <property type="entry name" value="Multidrug resistance efflux transporter EmrE"/>
    <property type="match status" value="1"/>
</dbReference>
<evidence type="ECO:0008006" key="8">
    <source>
        <dbReference type="Google" id="ProtNLM"/>
    </source>
</evidence>
<keyword evidence="4 5" id="KW-0472">Membrane</keyword>
<evidence type="ECO:0000256" key="5">
    <source>
        <dbReference type="SAM" id="Phobius"/>
    </source>
</evidence>
<keyword evidence="2 5" id="KW-0812">Transmembrane</keyword>
<comment type="caution">
    <text evidence="6">The sequence shown here is derived from an EMBL/GenBank/DDBJ whole genome shotgun (WGS) entry which is preliminary data.</text>
</comment>
<feature type="transmembrane region" description="Helical" evidence="5">
    <location>
        <begin position="57"/>
        <end position="77"/>
    </location>
</feature>
<evidence type="ECO:0000256" key="1">
    <source>
        <dbReference type="ARBA" id="ARBA00004141"/>
    </source>
</evidence>
<comment type="subcellular location">
    <subcellularLocation>
        <location evidence="1">Membrane</location>
        <topology evidence="1">Multi-pass membrane protein</topology>
    </subcellularLocation>
</comment>
<keyword evidence="7" id="KW-1185">Reference proteome</keyword>